<accession>A0A0C9W2R5</accession>
<sequence>MALPGDLKTVPLDQNMERSVLPLLSGYRLIICTLLLELVNSPRVLRMRDLSRT</sequence>
<keyword evidence="1" id="KW-0472">Membrane</keyword>
<reference evidence="2 3" key="1">
    <citation type="submission" date="2014-04" db="EMBL/GenBank/DDBJ databases">
        <title>Evolutionary Origins and Diversification of the Mycorrhizal Mutualists.</title>
        <authorList>
            <consortium name="DOE Joint Genome Institute"/>
            <consortium name="Mycorrhizal Genomics Consortium"/>
            <person name="Kohler A."/>
            <person name="Kuo A."/>
            <person name="Nagy L.G."/>
            <person name="Floudas D."/>
            <person name="Copeland A."/>
            <person name="Barry K.W."/>
            <person name="Cichocki N."/>
            <person name="Veneault-Fourrey C."/>
            <person name="LaButti K."/>
            <person name="Lindquist E.A."/>
            <person name="Lipzen A."/>
            <person name="Lundell T."/>
            <person name="Morin E."/>
            <person name="Murat C."/>
            <person name="Riley R."/>
            <person name="Ohm R."/>
            <person name="Sun H."/>
            <person name="Tunlid A."/>
            <person name="Henrissat B."/>
            <person name="Grigoriev I.V."/>
            <person name="Hibbett D.S."/>
            <person name="Martin F."/>
        </authorList>
    </citation>
    <scope>NUCLEOTIDE SEQUENCE [LARGE SCALE GENOMIC DNA]</scope>
    <source>
        <strain evidence="2 3">MD-312</strain>
    </source>
</reference>
<proteinExistence type="predicted"/>
<dbReference type="Proteomes" id="UP000053820">
    <property type="component" value="Unassembled WGS sequence"/>
</dbReference>
<dbReference type="AlphaFoldDB" id="A0A0C9W2R5"/>
<evidence type="ECO:0000256" key="1">
    <source>
        <dbReference type="SAM" id="Phobius"/>
    </source>
</evidence>
<keyword evidence="1" id="KW-0812">Transmembrane</keyword>
<keyword evidence="1" id="KW-1133">Transmembrane helix</keyword>
<evidence type="ECO:0000313" key="3">
    <source>
        <dbReference type="Proteomes" id="UP000053820"/>
    </source>
</evidence>
<dbReference type="HOGENOM" id="CLU_3068970_0_0_1"/>
<feature type="transmembrane region" description="Helical" evidence="1">
    <location>
        <begin position="20"/>
        <end position="39"/>
    </location>
</feature>
<organism evidence="2 3">
    <name type="scientific">Hydnomerulius pinastri MD-312</name>
    <dbReference type="NCBI Taxonomy" id="994086"/>
    <lineage>
        <taxon>Eukaryota</taxon>
        <taxon>Fungi</taxon>
        <taxon>Dikarya</taxon>
        <taxon>Basidiomycota</taxon>
        <taxon>Agaricomycotina</taxon>
        <taxon>Agaricomycetes</taxon>
        <taxon>Agaricomycetidae</taxon>
        <taxon>Boletales</taxon>
        <taxon>Boletales incertae sedis</taxon>
        <taxon>Leucogyrophana</taxon>
    </lineage>
</organism>
<name>A0A0C9W2R5_9AGAM</name>
<gene>
    <name evidence="2" type="ORF">HYDPIDRAFT_117395</name>
</gene>
<protein>
    <submittedName>
        <fullName evidence="2">Uncharacterized protein</fullName>
    </submittedName>
</protein>
<keyword evidence="3" id="KW-1185">Reference proteome</keyword>
<dbReference type="EMBL" id="KN839874">
    <property type="protein sequence ID" value="KIJ60303.1"/>
    <property type="molecule type" value="Genomic_DNA"/>
</dbReference>
<evidence type="ECO:0000313" key="2">
    <source>
        <dbReference type="EMBL" id="KIJ60303.1"/>
    </source>
</evidence>